<dbReference type="RefSeq" id="WP_265382513.1">
    <property type="nucleotide sequence ID" value="NZ_CP110615.1"/>
</dbReference>
<reference evidence="3" key="1">
    <citation type="submission" date="2022-10" db="EMBL/GenBank/DDBJ databases">
        <title>Rhodococcus sp.75.</title>
        <authorList>
            <person name="Sun M."/>
        </authorList>
    </citation>
    <scope>NUCLEOTIDE SEQUENCE</scope>
    <source>
        <strain evidence="3">75</strain>
    </source>
</reference>
<evidence type="ECO:0000313" key="3">
    <source>
        <dbReference type="EMBL" id="UZJ24406.1"/>
    </source>
</evidence>
<evidence type="ECO:0008006" key="5">
    <source>
        <dbReference type="Google" id="ProtNLM"/>
    </source>
</evidence>
<organism evidence="3 4">
    <name type="scientific">Rhodococcus antarcticus</name>
    <dbReference type="NCBI Taxonomy" id="2987751"/>
    <lineage>
        <taxon>Bacteria</taxon>
        <taxon>Bacillati</taxon>
        <taxon>Actinomycetota</taxon>
        <taxon>Actinomycetes</taxon>
        <taxon>Mycobacteriales</taxon>
        <taxon>Nocardiaceae</taxon>
        <taxon>Rhodococcus</taxon>
    </lineage>
</organism>
<dbReference type="Proteomes" id="UP001164965">
    <property type="component" value="Chromosome"/>
</dbReference>
<keyword evidence="2" id="KW-0472">Membrane</keyword>
<evidence type="ECO:0000256" key="1">
    <source>
        <dbReference type="SAM" id="MobiDB-lite"/>
    </source>
</evidence>
<evidence type="ECO:0000256" key="2">
    <source>
        <dbReference type="SAM" id="Phobius"/>
    </source>
</evidence>
<feature type="region of interest" description="Disordered" evidence="1">
    <location>
        <begin position="69"/>
        <end position="142"/>
    </location>
</feature>
<sequence>MGEHKRTRDTPPGAAVVLVPGGYRQMVLQPVGPLPATIYWRRRAAAIVATVLVLVLAVWLVVSLTGGSGPGPAAQQSALSSSTTDPNTSTTASTTPTPTTTTPTPTTTTSAATTTTQAPVPAPTTAPAAPVAPAPAPATPAACPDAAVGLTAQVAAPSYAVGEQPVFRILITNTSAAACTRDLDAGLQQVLVYSADGATRLWSSNDCFPGKSVDVPVLNPGEVKTYSVKWSGTTSEPTCQADRTVVPAGSYTVVVTLGGLSSPPLPFTIT</sequence>
<feature type="compositionally biased region" description="Low complexity" evidence="1">
    <location>
        <begin position="73"/>
        <end position="119"/>
    </location>
</feature>
<feature type="compositionally biased region" description="Pro residues" evidence="1">
    <location>
        <begin position="120"/>
        <end position="138"/>
    </location>
</feature>
<keyword evidence="4" id="KW-1185">Reference proteome</keyword>
<evidence type="ECO:0000313" key="4">
    <source>
        <dbReference type="Proteomes" id="UP001164965"/>
    </source>
</evidence>
<name>A0ABY6NYI6_9NOCA</name>
<gene>
    <name evidence="3" type="ORF">RHODO2019_14845</name>
</gene>
<proteinExistence type="predicted"/>
<protein>
    <recommendedName>
        <fullName evidence="5">MucR family transcriptional regulator</fullName>
    </recommendedName>
</protein>
<keyword evidence="2" id="KW-0812">Transmembrane</keyword>
<feature type="transmembrane region" description="Helical" evidence="2">
    <location>
        <begin position="44"/>
        <end position="62"/>
    </location>
</feature>
<accession>A0ABY6NYI6</accession>
<dbReference type="EMBL" id="CP110615">
    <property type="protein sequence ID" value="UZJ24406.1"/>
    <property type="molecule type" value="Genomic_DNA"/>
</dbReference>
<keyword evidence="2" id="KW-1133">Transmembrane helix</keyword>